<gene>
    <name evidence="1" type="primary">55</name>
    <name evidence="1" type="ORF">SEA_YEET412_55</name>
</gene>
<dbReference type="GeneID" id="77929465"/>
<accession>A0A8F3IPX9</accession>
<dbReference type="RefSeq" id="YP_010653628.1">
    <property type="nucleotide sequence ID" value="NC_070800.1"/>
</dbReference>
<proteinExistence type="predicted"/>
<sequence length="67" mass="7569">MTDSEPMSDDFPGVTVADEKRIRNAERHKVAYLLEKSGDTLVEYLSDPKDAVSLIAYLLRLEANRDV</sequence>
<evidence type="ECO:0000313" key="2">
    <source>
        <dbReference type="Proteomes" id="UP000693855"/>
    </source>
</evidence>
<organism evidence="1 2">
    <name type="scientific">Gordonia phage Yeet412</name>
    <dbReference type="NCBI Taxonomy" id="2836044"/>
    <lineage>
        <taxon>Viruses</taxon>
        <taxon>Duplodnaviria</taxon>
        <taxon>Heunggongvirae</taxon>
        <taxon>Uroviricota</taxon>
        <taxon>Caudoviricetes</taxon>
        <taxon>Attisvirus</taxon>
        <taxon>Attisvirus yeet412</taxon>
    </lineage>
</organism>
<dbReference type="Proteomes" id="UP000693855">
    <property type="component" value="Segment"/>
</dbReference>
<dbReference type="KEGG" id="vg:77929465"/>
<keyword evidence="2" id="KW-1185">Reference proteome</keyword>
<name>A0A8F3IPX9_9CAUD</name>
<evidence type="ECO:0000313" key="1">
    <source>
        <dbReference type="EMBL" id="QWY84564.1"/>
    </source>
</evidence>
<dbReference type="EMBL" id="MZ150788">
    <property type="protein sequence ID" value="QWY84564.1"/>
    <property type="molecule type" value="Genomic_DNA"/>
</dbReference>
<reference evidence="1" key="1">
    <citation type="submission" date="2021-05" db="EMBL/GenBank/DDBJ databases">
        <authorList>
            <person name="Bankov A."/>
            <person name="Bocian C.A."/>
            <person name="Dean M.R."/>
            <person name="Dickinson A.E."/>
            <person name="Gray E.L."/>
            <person name="Hand J.Brian."/>
            <person name="Hussain F."/>
            <person name="Kibler S.E."/>
            <person name="Kim A.J."/>
            <person name="Kimball J.C."/>
            <person name="Kumar A."/>
            <person name="Makowski A.L."/>
            <person name="Pruitt T.J."/>
            <person name="Ranjan R."/>
            <person name="Rastogi N."/>
            <person name="Rytel K.N."/>
            <person name="Thomas J.D."/>
            <person name="Wegner I.M."/>
            <person name="Warner M.H."/>
            <person name="Garlena R.A."/>
            <person name="Russell D.A."/>
            <person name="Pope W.H."/>
            <person name="Jacobs-Sera D."/>
            <person name="Hatfull G.F."/>
        </authorList>
    </citation>
    <scope>NUCLEOTIDE SEQUENCE</scope>
</reference>
<protein>
    <submittedName>
        <fullName evidence="1">Uncharacterized protein</fullName>
    </submittedName>
</protein>